<evidence type="ECO:0000313" key="2">
    <source>
        <dbReference type="EMBL" id="MBD2859882.1"/>
    </source>
</evidence>
<comment type="caution">
    <text evidence="2">The sequence shown here is derived from an EMBL/GenBank/DDBJ whole genome shotgun (WGS) entry which is preliminary data.</text>
</comment>
<dbReference type="PROSITE" id="PS51318">
    <property type="entry name" value="TAT"/>
    <property type="match status" value="1"/>
</dbReference>
<name>A0A927C4J3_9GAMM</name>
<dbReference type="PIRSF" id="PIRSF036389">
    <property type="entry name" value="IOR_B"/>
    <property type="match status" value="1"/>
</dbReference>
<feature type="domain" description="Aldehyde oxidase/xanthine dehydrogenase a/b hammerhead" evidence="1">
    <location>
        <begin position="205"/>
        <end position="283"/>
    </location>
</feature>
<dbReference type="SUPFAM" id="SSF56003">
    <property type="entry name" value="Molybdenum cofactor-binding domain"/>
    <property type="match status" value="2"/>
</dbReference>
<dbReference type="PANTHER" id="PTHR47495">
    <property type="entry name" value="ALDEHYDE DEHYDROGENASE"/>
    <property type="match status" value="1"/>
</dbReference>
<keyword evidence="3" id="KW-1185">Reference proteome</keyword>
<reference evidence="2" key="1">
    <citation type="submission" date="2020-09" db="EMBL/GenBank/DDBJ databases">
        <authorList>
            <person name="Yoon J.-W."/>
        </authorList>
    </citation>
    <scope>NUCLEOTIDE SEQUENCE</scope>
    <source>
        <strain evidence="2">KMU-158</strain>
    </source>
</reference>
<accession>A0A927C4J3</accession>
<sequence length="721" mass="78210">MSVDRRLFLKLSALAGGGLMLGFTLPACSSKPSGFPNQHAGALQANAFLQLTQQGQFILQLHRAEMGQGVYTGMATLAAEELDLSPEQLQIEHAQYHPDFADPEMKLMLTGGSSSIRNSYHIVREAAASFAHILRLAATQLDANLNTSQALPELLSAVKQGGAWAEYLVLAGQISAPDEIVLKSPKDFQQIGQHNQRLDALDKITGKAQYAMDVQVPNALDAVLLRCPQLGGKVLSFKAETALASSNVVKIIEVTDGIAVIAKGYWYARKAAKLVQIEWQTDAAAKLNTAELLIERQHLLDTEEGYEAEEIGNKKDAVGERFEAQYEVPYLAHACMEPLSAIADVSAHKVTLWAGNQAPDVVIGAVAKATGIDKSLISFHNQMLGGGFGRKTLPDYIVQAALISQAAGMPIRLQWSREEDIQHDYYRPSATARLSATIAENNPTSLHSRVSSPSVLGSYLPAVATGLLPGWLPESLPNFAAGVTAKRDYSSTEGLTHSPYQFAYKRCDYVLQKQAMPVGYWRSVGHSQNAFFLESFIDELAHRCQQDPLAFRRHLMAEDEAHTRVLNALESLSRWGQLEANQFQGVAIHKSFGTIVGEVLTLSKGQNGLVIERVDCVVDCGLVINPDIVIAQMESGIIFGLTAALKGKIDVIDGAVQQSNFHDYPLLRLNESPQIRVRILDSEQAPQGVGEPATPPIAPALANALFAATGKRQRALPLSMA</sequence>
<dbReference type="Pfam" id="PF20256">
    <property type="entry name" value="MoCoBD_2"/>
    <property type="match status" value="2"/>
</dbReference>
<dbReference type="InterPro" id="IPR052516">
    <property type="entry name" value="N-heterocyclic_Hydroxylase"/>
</dbReference>
<dbReference type="InterPro" id="IPR037165">
    <property type="entry name" value="AldOxase/xan_DH_Mopterin-bd_sf"/>
</dbReference>
<protein>
    <submittedName>
        <fullName evidence="2">Xanthine dehydrogenase family protein molybdopterin-binding subunit</fullName>
    </submittedName>
</protein>
<proteinExistence type="predicted"/>
<dbReference type="InterPro" id="IPR046867">
    <property type="entry name" value="AldOxase/xan_DH_MoCoBD2"/>
</dbReference>
<dbReference type="InterPro" id="IPR000674">
    <property type="entry name" value="Ald_Oxase/Xan_DH_a/b"/>
</dbReference>
<dbReference type="PANTHER" id="PTHR47495:SF2">
    <property type="entry name" value="ALDEHYDE DEHYDROGENASE"/>
    <property type="match status" value="1"/>
</dbReference>
<dbReference type="Pfam" id="PF02738">
    <property type="entry name" value="MoCoBD_1"/>
    <property type="match status" value="1"/>
</dbReference>
<dbReference type="Proteomes" id="UP000610558">
    <property type="component" value="Unassembled WGS sequence"/>
</dbReference>
<dbReference type="Gene3D" id="3.30.365.10">
    <property type="entry name" value="Aldehyde oxidase/xanthine dehydrogenase, molybdopterin binding domain"/>
    <property type="match status" value="4"/>
</dbReference>
<dbReference type="EMBL" id="JACXLD010000008">
    <property type="protein sequence ID" value="MBD2859882.1"/>
    <property type="molecule type" value="Genomic_DNA"/>
</dbReference>
<dbReference type="AlphaFoldDB" id="A0A927C4J3"/>
<evidence type="ECO:0000313" key="3">
    <source>
        <dbReference type="Proteomes" id="UP000610558"/>
    </source>
</evidence>
<evidence type="ECO:0000259" key="1">
    <source>
        <dbReference type="SMART" id="SM01008"/>
    </source>
</evidence>
<dbReference type="SMART" id="SM01008">
    <property type="entry name" value="Ald_Xan_dh_C"/>
    <property type="match status" value="1"/>
</dbReference>
<dbReference type="Gene3D" id="3.90.1170.50">
    <property type="entry name" value="Aldehyde oxidase/xanthine dehydrogenase, a/b hammerhead"/>
    <property type="match status" value="1"/>
</dbReference>
<dbReference type="InterPro" id="IPR012368">
    <property type="entry name" value="OxRdtase_Mopterin-bd_su_IorB"/>
</dbReference>
<dbReference type="InterPro" id="IPR008274">
    <property type="entry name" value="AldOxase/xan_DH_MoCoBD1"/>
</dbReference>
<dbReference type="InterPro" id="IPR006311">
    <property type="entry name" value="TAT_signal"/>
</dbReference>
<organism evidence="2 3">
    <name type="scientific">Spongiibacter pelagi</name>
    <dbReference type="NCBI Taxonomy" id="2760804"/>
    <lineage>
        <taxon>Bacteria</taxon>
        <taxon>Pseudomonadati</taxon>
        <taxon>Pseudomonadota</taxon>
        <taxon>Gammaproteobacteria</taxon>
        <taxon>Cellvibrionales</taxon>
        <taxon>Spongiibacteraceae</taxon>
        <taxon>Spongiibacter</taxon>
    </lineage>
</organism>
<dbReference type="GO" id="GO:0016491">
    <property type="term" value="F:oxidoreductase activity"/>
    <property type="evidence" value="ECO:0007669"/>
    <property type="project" value="InterPro"/>
</dbReference>
<dbReference type="RefSeq" id="WP_190766184.1">
    <property type="nucleotide sequence ID" value="NZ_JACXLD010000008.1"/>
</dbReference>
<gene>
    <name evidence="2" type="ORF">IB286_12805</name>
</gene>